<dbReference type="PRINTS" id="PR02062">
    <property type="entry name" value="CENTROSOME78"/>
</dbReference>
<gene>
    <name evidence="2" type="ORF">PHET_06308</name>
</gene>
<feature type="region of interest" description="Disordered" evidence="1">
    <location>
        <begin position="661"/>
        <end position="708"/>
    </location>
</feature>
<dbReference type="GO" id="GO:0044782">
    <property type="term" value="P:cilium organization"/>
    <property type="evidence" value="ECO:0007669"/>
    <property type="project" value="TreeGrafter"/>
</dbReference>
<feature type="compositionally biased region" description="Low complexity" evidence="1">
    <location>
        <begin position="223"/>
        <end position="238"/>
    </location>
</feature>
<feature type="region of interest" description="Disordered" evidence="1">
    <location>
        <begin position="166"/>
        <end position="242"/>
    </location>
</feature>
<feature type="compositionally biased region" description="Polar residues" evidence="1">
    <location>
        <begin position="698"/>
        <end position="708"/>
    </location>
</feature>
<dbReference type="OrthoDB" id="78308at2759"/>
<dbReference type="PANTHER" id="PTHR24110:SF3">
    <property type="entry name" value="CENTROSOMAL PROTEIN OF 78 KDA"/>
    <property type="match status" value="1"/>
</dbReference>
<proteinExistence type="predicted"/>
<dbReference type="InterPro" id="IPR026212">
    <property type="entry name" value="Cep78"/>
</dbReference>
<dbReference type="Proteomes" id="UP000748531">
    <property type="component" value="Unassembled WGS sequence"/>
</dbReference>
<feature type="region of interest" description="Disordered" evidence="1">
    <location>
        <begin position="264"/>
        <end position="287"/>
    </location>
</feature>
<feature type="region of interest" description="Disordered" evidence="1">
    <location>
        <begin position="728"/>
        <end position="759"/>
    </location>
</feature>
<dbReference type="PANTHER" id="PTHR24110">
    <property type="entry name" value="CENTROSOMAL PROTEIN OF 78 KDA"/>
    <property type="match status" value="1"/>
</dbReference>
<dbReference type="AlphaFoldDB" id="A0A8J4SKC8"/>
<dbReference type="GO" id="GO:0036064">
    <property type="term" value="C:ciliary basal body"/>
    <property type="evidence" value="ECO:0007669"/>
    <property type="project" value="TreeGrafter"/>
</dbReference>
<evidence type="ECO:0000313" key="2">
    <source>
        <dbReference type="EMBL" id="KAF5400308.1"/>
    </source>
</evidence>
<dbReference type="EMBL" id="LUCH01003301">
    <property type="protein sequence ID" value="KAF5400308.1"/>
    <property type="molecule type" value="Genomic_DNA"/>
</dbReference>
<keyword evidence="3" id="KW-1185">Reference proteome</keyword>
<feature type="compositionally biased region" description="Polar residues" evidence="1">
    <location>
        <begin position="273"/>
        <end position="287"/>
    </location>
</feature>
<name>A0A8J4SKC8_9TREM</name>
<organism evidence="2 3">
    <name type="scientific">Paragonimus heterotremus</name>
    <dbReference type="NCBI Taxonomy" id="100268"/>
    <lineage>
        <taxon>Eukaryota</taxon>
        <taxon>Metazoa</taxon>
        <taxon>Spiralia</taxon>
        <taxon>Lophotrochozoa</taxon>
        <taxon>Platyhelminthes</taxon>
        <taxon>Trematoda</taxon>
        <taxon>Digenea</taxon>
        <taxon>Plagiorchiida</taxon>
        <taxon>Troglotremata</taxon>
        <taxon>Troglotrematidae</taxon>
        <taxon>Paragonimus</taxon>
    </lineage>
</organism>
<feature type="compositionally biased region" description="Polar residues" evidence="1">
    <location>
        <begin position="743"/>
        <end position="756"/>
    </location>
</feature>
<feature type="region of interest" description="Disordered" evidence="1">
    <location>
        <begin position="406"/>
        <end position="440"/>
    </location>
</feature>
<protein>
    <submittedName>
        <fullName evidence="2">Uncharacterized protein</fullName>
    </submittedName>
</protein>
<sequence length="887" mass="98815">MQRHNAAWQESLRYRLPALDQLGGLRRITLNDNPAVGDVGSISLAEALMDDLWVKAVDMQACALSDKSAMVWLRVLLGTLEKVVNPSGAEPIQLENLGNRTLVVLDLRQNPDISREMLRAVTERALVNSEGKQTEFHWLRAGSNASTHLCSGVVVYPWPGIIGMENSHRLPPGKSERSRPVSSSSHANPYVQNLKARRSSSARPAHNVRIEMNSTRSATQPFSSRVRSQSLSSNRCSSGELWDRQSGGLKPLCARPVPTHTIWRPPGVYRAPQRSSSPEISSVNPVPQQGVGIPWRTAARASRCCRGYPLNQHPGQTCLDSRALRLNQQLLVNQTIGIPPHTKSKITSSPGLMKYSNRYVPLRKFDNDSCGFTPRQNPRNSMASREPELQMQLKKLMMRVAQLETQLNKEKQKSRKTTEQNIRVASGDQEMDGLSSESTAAGQLSEFVTHLQPLIDRIQTSPSDQQDTNMLITNLQNNLKTLCTLIEKVSERIEENADNLSMKNTKTMTERPTAVTRQLRMLDKSCESKAHGRRMQLAASAQRNFKEEFTSTNSDVCCEDTVIKQGHAYRESIAVQTEELTQVGNENQQTETQGVSLGPPLVSDVPRVIDQVNNHQHQTKPKAPSMLDSVAPQQGEQQFIVTLRDNLTNCDSSWVRQSKPNSVHYERSESWTTTTVLGSPSDRDCRTAAREPTACEPNASNDSLFHNDPQATSATVFHKSNIESKLSFAETGRPSTPPKFDQSKNCDQQHQVNNSAKPVREVRASSLLNNQSDEDIISDEEDSIQYWTSARSPRTYESSEDSFGKKVAKAGRNITTCSKLKETSPLTDSDEELNDILCGYSDEEADRADGMDFMDFVDLECDLAMSRFNITPVPSQPNNSSVFLMSK</sequence>
<reference evidence="2" key="1">
    <citation type="submission" date="2019-05" db="EMBL/GenBank/DDBJ databases">
        <title>Annotation for the trematode Paragonimus heterotremus.</title>
        <authorList>
            <person name="Choi Y.-J."/>
        </authorList>
    </citation>
    <scope>NUCLEOTIDE SEQUENCE</scope>
    <source>
        <strain evidence="2">LC</strain>
    </source>
</reference>
<comment type="caution">
    <text evidence="2">The sequence shown here is derived from an EMBL/GenBank/DDBJ whole genome shotgun (WGS) entry which is preliminary data.</text>
</comment>
<dbReference type="SUPFAM" id="SSF52047">
    <property type="entry name" value="RNI-like"/>
    <property type="match status" value="1"/>
</dbReference>
<dbReference type="GO" id="GO:0005813">
    <property type="term" value="C:centrosome"/>
    <property type="evidence" value="ECO:0007669"/>
    <property type="project" value="TreeGrafter"/>
</dbReference>
<accession>A0A8J4SKC8</accession>
<feature type="compositionally biased region" description="Polar residues" evidence="1">
    <location>
        <begin position="212"/>
        <end position="222"/>
    </location>
</feature>
<evidence type="ECO:0000313" key="3">
    <source>
        <dbReference type="Proteomes" id="UP000748531"/>
    </source>
</evidence>
<evidence type="ECO:0000256" key="1">
    <source>
        <dbReference type="SAM" id="MobiDB-lite"/>
    </source>
</evidence>